<organism evidence="2 3">
    <name type="scientific">candidate division TA06 bacterium DG_78</name>
    <dbReference type="NCBI Taxonomy" id="1703772"/>
    <lineage>
        <taxon>Bacteria</taxon>
        <taxon>Bacteria division TA06</taxon>
    </lineage>
</organism>
<keyword evidence="1" id="KW-0812">Transmembrane</keyword>
<keyword evidence="1" id="KW-1133">Transmembrane helix</keyword>
<evidence type="ECO:0000313" key="3">
    <source>
        <dbReference type="Proteomes" id="UP000051012"/>
    </source>
</evidence>
<gene>
    <name evidence="2" type="ORF">AMJ52_02455</name>
</gene>
<dbReference type="EMBL" id="LJNI01000020">
    <property type="protein sequence ID" value="KPJ73977.1"/>
    <property type="molecule type" value="Genomic_DNA"/>
</dbReference>
<dbReference type="Proteomes" id="UP000051012">
    <property type="component" value="Unassembled WGS sequence"/>
</dbReference>
<proteinExistence type="predicted"/>
<keyword evidence="1" id="KW-0472">Membrane</keyword>
<reference evidence="2 3" key="1">
    <citation type="journal article" date="2015" name="Microbiome">
        <title>Genomic resolution of linkages in carbon, nitrogen, and sulfur cycling among widespread estuary sediment bacteria.</title>
        <authorList>
            <person name="Baker B.J."/>
            <person name="Lazar C.S."/>
            <person name="Teske A.P."/>
            <person name="Dick G.J."/>
        </authorList>
    </citation>
    <scope>NUCLEOTIDE SEQUENCE [LARGE SCALE GENOMIC DNA]</scope>
    <source>
        <strain evidence="2">DG_78</strain>
    </source>
</reference>
<comment type="caution">
    <text evidence="2">The sequence shown here is derived from an EMBL/GenBank/DDBJ whole genome shotgun (WGS) entry which is preliminary data.</text>
</comment>
<feature type="transmembrane region" description="Helical" evidence="1">
    <location>
        <begin position="12"/>
        <end position="34"/>
    </location>
</feature>
<accession>A0A0S7YIB9</accession>
<name>A0A0S7YIB9_UNCT6</name>
<evidence type="ECO:0000313" key="2">
    <source>
        <dbReference type="EMBL" id="KPJ73977.1"/>
    </source>
</evidence>
<evidence type="ECO:0000256" key="1">
    <source>
        <dbReference type="SAM" id="Phobius"/>
    </source>
</evidence>
<sequence>MNVTFLHWRPSTLQSAIIFCFCVIPALSVVHPLYGKGSEPEEVLSTSVQVSVDWDIDQGNTINKGHMTFNINGCMQLDRTHTKEVKGKSSFYPFPIYNPQSMVVQYTYAESLVDKSKGTCPPLAAEYIGNGIFTLSGDPNSQARAQLYIRRLATMIPGIEQMELLKDIPGIPDRNSFCDYYEFFAGGSGVTIPGRMRGSDCLYESTEKDLNICKLAIRFQIPDDGRMKGEREWSTKTQTGAPPLKMTLSDLPASMNQAPYDPENIPGDVTYRVTWSFGETDVVILCMQRNVNGSWEDVDDNERLKNVVVGEKVELRGVVYPEEKNPKRGEWVIDGNSNTNYIKKFKVAEDHTQSEVIPLQGEDLRQSEIGFYWFKGKEGTVTYTTTVDGEAYSKDVAFTIRKPEYAVAWDSRDANHFGIITGGDPELRDQWPDSNRIEPGYGGELGEREVVEGLEYNGILFCCESESDIPGNTQWVQIIENCQFIRWDENGVTFVTPPIEKNCETGLDIVYPCAVNNSFYDAPAIPTSIFAENLTLFRVIMSFDLYLMFKPHGEENEWVPLKKIDWKWAGGVEKVNDKWEPRGIFSFVPYMKEIAIEGEEPTDIDATEYPLWKKIVEK</sequence>
<dbReference type="AlphaFoldDB" id="A0A0S7YIB9"/>
<protein>
    <submittedName>
        <fullName evidence="2">Uncharacterized protein</fullName>
    </submittedName>
</protein>